<evidence type="ECO:0000313" key="2">
    <source>
        <dbReference type="EMBL" id="EZQ11053.1"/>
    </source>
</evidence>
<dbReference type="RefSeq" id="WP_048098785.1">
    <property type="nucleotide sequence ID" value="NZ_JFZT01000017.1"/>
</dbReference>
<name>A0A031LVA0_9CREN</name>
<feature type="transmembrane region" description="Helical" evidence="1">
    <location>
        <begin position="56"/>
        <end position="77"/>
    </location>
</feature>
<keyword evidence="1" id="KW-0472">Membrane</keyword>
<keyword evidence="1" id="KW-0812">Transmembrane</keyword>
<feature type="transmembrane region" description="Helical" evidence="1">
    <location>
        <begin position="148"/>
        <end position="166"/>
    </location>
</feature>
<keyword evidence="3" id="KW-1185">Reference proteome</keyword>
<sequence length="169" mass="20074">MTIRYFTIISLLFNIIVAVLPGYWWYYSVGNIIIVKDSLFYLNINLLGNNIEIIKVINMLLFAFRVYVIVISISLLISTIRGNKVSYLLISWASIFYILDPIIMYFAFNYLVSYFIPFHYNFFIIGKEIATFQYQYKITMLIESYPSIQYWFALFVGILNLVSKFIRNY</sequence>
<accession>A0A031LVA0</accession>
<reference evidence="2 3" key="1">
    <citation type="submission" date="2014-03" db="EMBL/GenBank/DDBJ databases">
        <title>Draft genome sequence of the novel thermoacidophilic archaea Acidianus copahuensis ALE1 strain, isolated from Copahue volcanic area in Neuquen Argentina.</title>
        <authorList>
            <person name="Urbieta M.S."/>
            <person name="Rascovan N."/>
            <person name="Castro C."/>
            <person name="Revale S."/>
            <person name="Giaveno M.A."/>
            <person name="Vazquez M.P."/>
            <person name="Donati E.R."/>
        </authorList>
    </citation>
    <scope>NUCLEOTIDE SEQUENCE [LARGE SCALE GENOMIC DNA]</scope>
    <source>
        <strain evidence="2 3">ALE1</strain>
    </source>
</reference>
<dbReference type="Proteomes" id="UP000024332">
    <property type="component" value="Unassembled WGS sequence"/>
</dbReference>
<dbReference type="OrthoDB" id="41808at2157"/>
<comment type="caution">
    <text evidence="2">The sequence shown here is derived from an EMBL/GenBank/DDBJ whole genome shotgun (WGS) entry which is preliminary data.</text>
</comment>
<keyword evidence="1" id="KW-1133">Transmembrane helix</keyword>
<evidence type="ECO:0000256" key="1">
    <source>
        <dbReference type="SAM" id="Phobius"/>
    </source>
</evidence>
<organism evidence="2 3">
    <name type="scientific">Candidatus Acidianus copahuensis</name>
    <dbReference type="NCBI Taxonomy" id="1160895"/>
    <lineage>
        <taxon>Archaea</taxon>
        <taxon>Thermoproteota</taxon>
        <taxon>Thermoprotei</taxon>
        <taxon>Sulfolobales</taxon>
        <taxon>Sulfolobaceae</taxon>
        <taxon>Acidianus</taxon>
    </lineage>
</organism>
<gene>
    <name evidence="2" type="ORF">CM19_02310</name>
</gene>
<evidence type="ECO:0000313" key="3">
    <source>
        <dbReference type="Proteomes" id="UP000024332"/>
    </source>
</evidence>
<proteinExistence type="predicted"/>
<feature type="transmembrane region" description="Helical" evidence="1">
    <location>
        <begin position="89"/>
        <end position="108"/>
    </location>
</feature>
<feature type="transmembrane region" description="Helical" evidence="1">
    <location>
        <begin position="5"/>
        <end position="26"/>
    </location>
</feature>
<dbReference type="EMBL" id="JFZT01000017">
    <property type="protein sequence ID" value="EZQ11053.1"/>
    <property type="molecule type" value="Genomic_DNA"/>
</dbReference>
<protein>
    <submittedName>
        <fullName evidence="2">Uncharacterized protein</fullName>
    </submittedName>
</protein>
<dbReference type="AlphaFoldDB" id="A0A031LVA0"/>